<proteinExistence type="predicted"/>
<feature type="transmembrane region" description="Helical" evidence="1">
    <location>
        <begin position="172"/>
        <end position="197"/>
    </location>
</feature>
<gene>
    <name evidence="3" type="ORF">K8U80_02980</name>
</gene>
<comment type="caution">
    <text evidence="3">The sequence shown here is derived from an EMBL/GenBank/DDBJ whole genome shotgun (WGS) entry which is preliminary data.</text>
</comment>
<name>A0A921LQU0_9ACTN</name>
<feature type="transmembrane region" description="Helical" evidence="1">
    <location>
        <begin position="115"/>
        <end position="140"/>
    </location>
</feature>
<organism evidence="3 4">
    <name type="scientific">Collinsella ihumii</name>
    <dbReference type="NCBI Taxonomy" id="1720204"/>
    <lineage>
        <taxon>Bacteria</taxon>
        <taxon>Bacillati</taxon>
        <taxon>Actinomycetota</taxon>
        <taxon>Coriobacteriia</taxon>
        <taxon>Coriobacteriales</taxon>
        <taxon>Coriobacteriaceae</taxon>
        <taxon>Collinsella</taxon>
    </lineage>
</organism>
<keyword evidence="1" id="KW-1133">Transmembrane helix</keyword>
<evidence type="ECO:0000313" key="4">
    <source>
        <dbReference type="Proteomes" id="UP000746751"/>
    </source>
</evidence>
<protein>
    <submittedName>
        <fullName evidence="3">EpsG family protein</fullName>
    </submittedName>
</protein>
<keyword evidence="1" id="KW-0472">Membrane</keyword>
<dbReference type="InterPro" id="IPR049458">
    <property type="entry name" value="EpsG-like"/>
</dbReference>
<feature type="transmembrane region" description="Helical" evidence="1">
    <location>
        <begin position="292"/>
        <end position="308"/>
    </location>
</feature>
<dbReference type="EMBL" id="DYVF01000022">
    <property type="protein sequence ID" value="HJG30342.1"/>
    <property type="molecule type" value="Genomic_DNA"/>
</dbReference>
<evidence type="ECO:0000313" key="3">
    <source>
        <dbReference type="EMBL" id="HJG30342.1"/>
    </source>
</evidence>
<dbReference type="AlphaFoldDB" id="A0A921LQU0"/>
<reference evidence="3" key="1">
    <citation type="journal article" date="2021" name="PeerJ">
        <title>Extensive microbial diversity within the chicken gut microbiome revealed by metagenomics and culture.</title>
        <authorList>
            <person name="Gilroy R."/>
            <person name="Ravi A."/>
            <person name="Getino M."/>
            <person name="Pursley I."/>
            <person name="Horton D.L."/>
            <person name="Alikhan N.F."/>
            <person name="Baker D."/>
            <person name="Gharbi K."/>
            <person name="Hall N."/>
            <person name="Watson M."/>
            <person name="Adriaenssens E.M."/>
            <person name="Foster-Nyarko E."/>
            <person name="Jarju S."/>
            <person name="Secka A."/>
            <person name="Antonio M."/>
            <person name="Oren A."/>
            <person name="Chaudhuri R.R."/>
            <person name="La Ragione R."/>
            <person name="Hildebrand F."/>
            <person name="Pallen M.J."/>
        </authorList>
    </citation>
    <scope>NUCLEOTIDE SEQUENCE</scope>
    <source>
        <strain evidence="3">ChiGjej2B2-7701</strain>
    </source>
</reference>
<keyword evidence="1" id="KW-0812">Transmembrane</keyword>
<evidence type="ECO:0000256" key="1">
    <source>
        <dbReference type="SAM" id="Phobius"/>
    </source>
</evidence>
<feature type="transmembrane region" description="Helical" evidence="1">
    <location>
        <begin position="87"/>
        <end position="109"/>
    </location>
</feature>
<feature type="transmembrane region" description="Helical" evidence="1">
    <location>
        <begin position="262"/>
        <end position="280"/>
    </location>
</feature>
<feature type="transmembrane region" description="Helical" evidence="1">
    <location>
        <begin position="348"/>
        <end position="369"/>
    </location>
</feature>
<evidence type="ECO:0000256" key="2">
    <source>
        <dbReference type="SAM" id="SignalP"/>
    </source>
</evidence>
<dbReference type="Pfam" id="PF14897">
    <property type="entry name" value="EpsG"/>
    <property type="match status" value="1"/>
</dbReference>
<feature type="transmembrane region" description="Helical" evidence="1">
    <location>
        <begin position="218"/>
        <end position="242"/>
    </location>
</feature>
<reference evidence="3" key="2">
    <citation type="submission" date="2021-09" db="EMBL/GenBank/DDBJ databases">
        <authorList>
            <person name="Gilroy R."/>
        </authorList>
    </citation>
    <scope>NUCLEOTIDE SEQUENCE</scope>
    <source>
        <strain evidence="3">ChiGjej2B2-7701</strain>
    </source>
</reference>
<keyword evidence="2" id="KW-0732">Signal</keyword>
<sequence length="386" mass="42619">MILYLSTFALAAICASIATALQRCEQRAWGFVLLGCAVLIPSLVAGLRSTSVGTDTSGYVVELYDAADSASSLSSFFADQLARFEPLFLLLVYCGVNMFGSIEALLFFIELFNCIVVVAALYITGKGRGLSLGYLLYLLLHFNESLNVARQSLAMGILLLALAFLYQRRFVRYAVCLLCGIGFHLSAVIGLMYLPILRLIDMLTFDRKHIVHMKPARALALTGMVALPVVFSMSFASVMSLAEALGIVPDRFTIYLTSGGTALPQSLIVAYLVVLGILWIERDLVIEGRFTALSFLYGIVMYLLVSYSEHLWRFGTYFMYPLILGVVGLAPAERSRAGYLLRVVDREFVAIAALILIAFALWYVQIVVWGNHDTLPYVSDILGVWQ</sequence>
<feature type="chain" id="PRO_5039409602" evidence="2">
    <location>
        <begin position="21"/>
        <end position="386"/>
    </location>
</feature>
<feature type="transmembrane region" description="Helical" evidence="1">
    <location>
        <begin position="28"/>
        <end position="47"/>
    </location>
</feature>
<accession>A0A921LQU0</accession>
<dbReference type="Proteomes" id="UP000746751">
    <property type="component" value="Unassembled WGS sequence"/>
</dbReference>
<feature type="signal peptide" evidence="2">
    <location>
        <begin position="1"/>
        <end position="20"/>
    </location>
</feature>
<feature type="transmembrane region" description="Helical" evidence="1">
    <location>
        <begin position="147"/>
        <end position="166"/>
    </location>
</feature>
<feature type="transmembrane region" description="Helical" evidence="1">
    <location>
        <begin position="314"/>
        <end position="332"/>
    </location>
</feature>